<dbReference type="InterPro" id="IPR049083">
    <property type="entry name" value="TACO1_YebC_N"/>
</dbReference>
<dbReference type="PANTHER" id="PTHR12532:SF0">
    <property type="entry name" value="TRANSLATIONAL ACTIVATOR OF CYTOCHROME C OXIDASE 1"/>
    <property type="match status" value="1"/>
</dbReference>
<dbReference type="InterPro" id="IPR026564">
    <property type="entry name" value="Transcrip_reg_TACO1-like_dom3"/>
</dbReference>
<feature type="compositionally biased region" description="Low complexity" evidence="2">
    <location>
        <begin position="702"/>
        <end position="715"/>
    </location>
</feature>
<feature type="region of interest" description="Disordered" evidence="2">
    <location>
        <begin position="700"/>
        <end position="738"/>
    </location>
</feature>
<evidence type="ECO:0000256" key="2">
    <source>
        <dbReference type="SAM" id="MobiDB-lite"/>
    </source>
</evidence>
<dbReference type="HAMAP" id="MF_00693">
    <property type="entry name" value="Transcrip_reg_TACO1"/>
    <property type="match status" value="1"/>
</dbReference>
<dbReference type="Gene3D" id="1.10.10.200">
    <property type="match status" value="1"/>
</dbReference>
<evidence type="ECO:0000256" key="1">
    <source>
        <dbReference type="ARBA" id="ARBA00008724"/>
    </source>
</evidence>
<accession>A0AAN8A9Z9</accession>
<dbReference type="InterPro" id="IPR017856">
    <property type="entry name" value="Integrase-like_N"/>
</dbReference>
<dbReference type="EMBL" id="JAWIZZ010000006">
    <property type="protein sequence ID" value="KAK5782385.1"/>
    <property type="molecule type" value="Genomic_DNA"/>
</dbReference>
<dbReference type="InterPro" id="IPR029072">
    <property type="entry name" value="YebC-like"/>
</dbReference>
<dbReference type="Gene3D" id="3.30.70.980">
    <property type="match status" value="2"/>
</dbReference>
<evidence type="ECO:0000259" key="4">
    <source>
        <dbReference type="Pfam" id="PF04478"/>
    </source>
</evidence>
<organism evidence="6 7">
    <name type="scientific">Arxiozyma heterogenica</name>
    <dbReference type="NCBI Taxonomy" id="278026"/>
    <lineage>
        <taxon>Eukaryota</taxon>
        <taxon>Fungi</taxon>
        <taxon>Dikarya</taxon>
        <taxon>Ascomycota</taxon>
        <taxon>Saccharomycotina</taxon>
        <taxon>Saccharomycetes</taxon>
        <taxon>Saccharomycetales</taxon>
        <taxon>Saccharomycetaceae</taxon>
        <taxon>Arxiozyma</taxon>
    </lineage>
</organism>
<feature type="domain" description="TACO1/YebC-like N-terminal" evidence="5">
    <location>
        <begin position="7"/>
        <end position="71"/>
    </location>
</feature>
<feature type="compositionally biased region" description="Polar residues" evidence="2">
    <location>
        <begin position="722"/>
        <end position="735"/>
    </location>
</feature>
<feature type="compositionally biased region" description="Polar residues" evidence="2">
    <location>
        <begin position="680"/>
        <end position="691"/>
    </location>
</feature>
<feature type="region of interest" description="Disordered" evidence="2">
    <location>
        <begin position="506"/>
        <end position="555"/>
    </location>
</feature>
<feature type="domain" description="Mid2" evidence="4">
    <location>
        <begin position="562"/>
        <end position="616"/>
    </location>
</feature>
<protein>
    <submittedName>
        <fullName evidence="6">Uncharacterized protein</fullName>
    </submittedName>
</protein>
<proteinExistence type="inferred from homology"/>
<evidence type="ECO:0000259" key="5">
    <source>
        <dbReference type="Pfam" id="PF20772"/>
    </source>
</evidence>
<comment type="caution">
    <text evidence="6">The sequence shown here is derived from an EMBL/GenBank/DDBJ whole genome shotgun (WGS) entry which is preliminary data.</text>
</comment>
<evidence type="ECO:0000259" key="3">
    <source>
        <dbReference type="Pfam" id="PF01709"/>
    </source>
</evidence>
<feature type="compositionally biased region" description="Low complexity" evidence="2">
    <location>
        <begin position="757"/>
        <end position="766"/>
    </location>
</feature>
<evidence type="ECO:0000313" key="7">
    <source>
        <dbReference type="Proteomes" id="UP001306508"/>
    </source>
</evidence>
<dbReference type="InterPro" id="IPR002876">
    <property type="entry name" value="Transcrip_reg_TACO1-like"/>
</dbReference>
<dbReference type="Pfam" id="PF04478">
    <property type="entry name" value="Mid2"/>
    <property type="match status" value="1"/>
</dbReference>
<evidence type="ECO:0000313" key="6">
    <source>
        <dbReference type="EMBL" id="KAK5782385.1"/>
    </source>
</evidence>
<dbReference type="AlphaFoldDB" id="A0AAN8A9Z9"/>
<comment type="similarity">
    <text evidence="1">Belongs to the TACO1 family.</text>
</comment>
<sequence length="797" mass="86543">MKFSGHSKWSTIKHDKMKNDSLKNKISNRFSNQITTAVKLKDPQLAALIEKAMKSNVSKKVIENAIKKGQGISINGGNSTMSINLYEGVGPEGCSIIIETLTDNKNRTVSLVRGHFNKFGYNMTGNGSCLHYFNKVGIIKISKDACEQDEVVTQSLDEEEVWEKVIDIDGIIDIKRNFCNDKSTVKGTEEEKEEEEEGWLFIITEPSDTSKIALKVKDLGYSIEHTGIEYMANEETRIQIKGKDKRESYKKFIEGLQGLDDVVKVNTNETVSRNNDNDNNIAPQVTTILAPSISSTFYTPALSTPLSSAITYLFTRSSINSAMNLFDSSSVSNTHTISVGTTLSTSLRDSSSLSTIASFQNSVLSNIQTSDSSVTVSISSLSSSTTQAYTSSSTTLSTSSYPAISSSNFMFSTTLPSSSTLSPSSSLFSSSALVGAISSLSFTSSSFSQISSSSSSSSSTIITLSSSSTNFILSSSSSSSIPSSSSTTFIQSTSSFSTSISFLTTTSSSSSSLTSSTSQFSSFSSYSESSTTRRSTSTLSRRSVTTTSSTTQTSDSYLSSGITITSIIQGVTILSNHYTTITLSPTVSSNAHSNLNRSSNHGLSKKNKKIVLGCCLANPLLQLWNQIIGKHPDTNIITTNLSNKNKRLSKSNANSKRSSTIDEISNADINNHAHHHLTGSPLNQSDKFYHSSTSDDDAFEISLSDSSDNNNNYNNLKEKRASSNSDPLNNQTMFSDESLPDNMYTRFIERFDNGSYNGSDNIPNNDNDNHDAYYFGENDDGDNEDYSSHRVLNVTNY</sequence>
<dbReference type="PANTHER" id="PTHR12532">
    <property type="entry name" value="TRANSLATIONAL ACTIVATOR OF CYTOCHROME C OXIDASE 1"/>
    <property type="match status" value="1"/>
</dbReference>
<feature type="region of interest" description="Disordered" evidence="2">
    <location>
        <begin position="754"/>
        <end position="787"/>
    </location>
</feature>
<dbReference type="Pfam" id="PF01709">
    <property type="entry name" value="Transcrip_reg"/>
    <property type="match status" value="1"/>
</dbReference>
<dbReference type="Pfam" id="PF20772">
    <property type="entry name" value="TACO1_YebC_N"/>
    <property type="match status" value="1"/>
</dbReference>
<reference evidence="7" key="1">
    <citation type="submission" date="2023-07" db="EMBL/GenBank/DDBJ databases">
        <title>A draft genome of Kazachstania heterogenica Y-27499.</title>
        <authorList>
            <person name="Donic C."/>
            <person name="Kralova J.S."/>
            <person name="Fidel L."/>
            <person name="Ben-Dor S."/>
            <person name="Jung S."/>
        </authorList>
    </citation>
    <scope>NUCLEOTIDE SEQUENCE [LARGE SCALE GENOMIC DNA]</scope>
    <source>
        <strain evidence="7">Y27499</strain>
    </source>
</reference>
<feature type="region of interest" description="Disordered" evidence="2">
    <location>
        <begin position="672"/>
        <end position="691"/>
    </location>
</feature>
<keyword evidence="7" id="KW-1185">Reference proteome</keyword>
<dbReference type="InterPro" id="IPR048300">
    <property type="entry name" value="TACO1_YebC-like_2nd/3rd_dom"/>
</dbReference>
<feature type="domain" description="TACO1/YebC-like second and third" evidence="3">
    <location>
        <begin position="85"/>
        <end position="268"/>
    </location>
</feature>
<dbReference type="Proteomes" id="UP001306508">
    <property type="component" value="Unassembled WGS sequence"/>
</dbReference>
<name>A0AAN8A9Z9_9SACH</name>
<dbReference type="SUPFAM" id="SSF75625">
    <property type="entry name" value="YebC-like"/>
    <property type="match status" value="1"/>
</dbReference>
<gene>
    <name evidence="6" type="ORF">RI543_000321</name>
</gene>
<dbReference type="InterPro" id="IPR007567">
    <property type="entry name" value="Mid2_dom"/>
</dbReference>
<dbReference type="GO" id="GO:0005739">
    <property type="term" value="C:mitochondrion"/>
    <property type="evidence" value="ECO:0007669"/>
    <property type="project" value="TreeGrafter"/>
</dbReference>